<dbReference type="RefSeq" id="WP_066694618.1">
    <property type="nucleotide sequence ID" value="NZ_FRBM01000003.1"/>
</dbReference>
<keyword evidence="3" id="KW-1185">Reference proteome</keyword>
<evidence type="ECO:0008006" key="5">
    <source>
        <dbReference type="Google" id="ProtNLM"/>
    </source>
</evidence>
<dbReference type="OrthoDB" id="948245at2"/>
<dbReference type="STRING" id="1423959.SAMN05444407_103397"/>
<sequence length="350" mass="39725">MKIQILAFLTTFLLCISCNNEDIPLIKKNSYDVYIGGVDNNKACYWKNGQQIFVQGGENLVGTQIIVDNNDVYLFGTNIKELNPKPAWYFWKNGVKHKVSEYLNTASDNDFSLYSTMTVHNGDIYFLGMATNPSSTSVMDRYHYCYWKNGVKTVLETLSAKMEIILNSGTHIFNNEVYSAVLKDTTLSPIPHWELGYYKNTAFNLLTNPNHHIPHDLIKDPSNPSQLYLITKTNTYPLQHISSIRNITSGNDIQIPANILQSKINQVCFEGSDKYYIGKDFYYKNNTLVPMNTTGGFNNIGQFTVKDNNVYSTRTNATATSVKFYINDVETQSLPDMTKSGFNSIFVVKK</sequence>
<accession>A0A1M6ZWK1</accession>
<organism evidence="2 4">
    <name type="scientific">Chryseobacterium contaminans</name>
    <dbReference type="NCBI Taxonomy" id="1423959"/>
    <lineage>
        <taxon>Bacteria</taxon>
        <taxon>Pseudomonadati</taxon>
        <taxon>Bacteroidota</taxon>
        <taxon>Flavobacteriia</taxon>
        <taxon>Flavobacteriales</taxon>
        <taxon>Weeksellaceae</taxon>
        <taxon>Chryseobacterium group</taxon>
        <taxon>Chryseobacterium</taxon>
    </lineage>
</organism>
<reference evidence="1 3" key="1">
    <citation type="submission" date="2016-07" db="EMBL/GenBank/DDBJ databases">
        <authorList>
            <person name="Jeong J.-J."/>
            <person name="Kim D.W."/>
            <person name="Sang M.K."/>
            <person name="Choi I.-G."/>
            <person name="Kim K.D."/>
        </authorList>
    </citation>
    <scope>NUCLEOTIDE SEQUENCE [LARGE SCALE GENOMIC DNA]</scope>
    <source>
        <strain evidence="1 3">C-26</strain>
    </source>
</reference>
<dbReference type="Proteomes" id="UP000093508">
    <property type="component" value="Unassembled WGS sequence"/>
</dbReference>
<dbReference type="EMBL" id="FRBM01000003">
    <property type="protein sequence ID" value="SHL34898.1"/>
    <property type="molecule type" value="Genomic_DNA"/>
</dbReference>
<proteinExistence type="predicted"/>
<dbReference type="Proteomes" id="UP000184069">
    <property type="component" value="Unassembled WGS sequence"/>
</dbReference>
<dbReference type="AlphaFoldDB" id="A0A1M6ZWK1"/>
<evidence type="ECO:0000313" key="4">
    <source>
        <dbReference type="Proteomes" id="UP000184069"/>
    </source>
</evidence>
<evidence type="ECO:0000313" key="1">
    <source>
        <dbReference type="EMBL" id="OCA79070.1"/>
    </source>
</evidence>
<evidence type="ECO:0000313" key="2">
    <source>
        <dbReference type="EMBL" id="SHL34898.1"/>
    </source>
</evidence>
<evidence type="ECO:0000313" key="3">
    <source>
        <dbReference type="Proteomes" id="UP000093508"/>
    </source>
</evidence>
<reference evidence="2 4" key="2">
    <citation type="submission" date="2016-11" db="EMBL/GenBank/DDBJ databases">
        <authorList>
            <person name="Jaros S."/>
            <person name="Januszkiewicz K."/>
            <person name="Wedrychowicz H."/>
        </authorList>
    </citation>
    <scope>NUCLEOTIDE SEQUENCE [LARGE SCALE GENOMIC DNA]</scope>
    <source>
        <strain evidence="2 4">DSM 27621</strain>
    </source>
</reference>
<gene>
    <name evidence="1" type="ORF">BBH99_06750</name>
    <name evidence="2" type="ORF">SAMN05444407_103397</name>
</gene>
<name>A0A1M6ZWK1_9FLAO</name>
<protein>
    <recommendedName>
        <fullName evidence="5">DUF4374 domain-containing protein</fullName>
    </recommendedName>
</protein>
<dbReference type="EMBL" id="MAYF01000113">
    <property type="protein sequence ID" value="OCA79070.1"/>
    <property type="molecule type" value="Genomic_DNA"/>
</dbReference>